<sequence length="258" mass="29755">MDPIIEYLKNGKLPEDSASLLKIQKEAPKYTIIEQHLHRRGFSYPLLRCVNDDEVMYVIQEIARVGYYWPTLKTDCMDYVKKCDRCQRFADVHQASPEQLHVVASPWPFHKWGIDIFGPFPMAPSQVKFLMVVVDYFTKWIEAEPMATITAERVKRFIWKKIVCRFSLPAEIVSDNGTQFASSITTKFCQDLHIKQSFTSVEHPQANGQAEGANRVILRGLNKDGWRKPKEGGLKNCRKSYGPIILHHTPPLAKHHFV</sequence>
<evidence type="ECO:0000313" key="3">
    <source>
        <dbReference type="Proteomes" id="UP000257109"/>
    </source>
</evidence>
<organism evidence="2 3">
    <name type="scientific">Mucuna pruriens</name>
    <name type="common">Velvet bean</name>
    <name type="synonym">Dolichos pruriens</name>
    <dbReference type="NCBI Taxonomy" id="157652"/>
    <lineage>
        <taxon>Eukaryota</taxon>
        <taxon>Viridiplantae</taxon>
        <taxon>Streptophyta</taxon>
        <taxon>Embryophyta</taxon>
        <taxon>Tracheophyta</taxon>
        <taxon>Spermatophyta</taxon>
        <taxon>Magnoliopsida</taxon>
        <taxon>eudicotyledons</taxon>
        <taxon>Gunneridae</taxon>
        <taxon>Pentapetalae</taxon>
        <taxon>rosids</taxon>
        <taxon>fabids</taxon>
        <taxon>Fabales</taxon>
        <taxon>Fabaceae</taxon>
        <taxon>Papilionoideae</taxon>
        <taxon>50 kb inversion clade</taxon>
        <taxon>NPAAA clade</taxon>
        <taxon>indigoferoid/millettioid clade</taxon>
        <taxon>Phaseoleae</taxon>
        <taxon>Mucuna</taxon>
    </lineage>
</organism>
<proteinExistence type="predicted"/>
<dbReference type="GO" id="GO:0015074">
    <property type="term" value="P:DNA integration"/>
    <property type="evidence" value="ECO:0007669"/>
    <property type="project" value="InterPro"/>
</dbReference>
<comment type="caution">
    <text evidence="2">The sequence shown here is derived from an EMBL/GenBank/DDBJ whole genome shotgun (WGS) entry which is preliminary data.</text>
</comment>
<accession>A0A371G277</accession>
<name>A0A371G277_MUCPR</name>
<dbReference type="OrthoDB" id="2016337at2759"/>
<dbReference type="Pfam" id="PF00665">
    <property type="entry name" value="rve"/>
    <property type="match status" value="1"/>
</dbReference>
<dbReference type="InterPro" id="IPR041588">
    <property type="entry name" value="Integrase_H2C2"/>
</dbReference>
<dbReference type="PANTHER" id="PTHR37984">
    <property type="entry name" value="PROTEIN CBG26694"/>
    <property type="match status" value="1"/>
</dbReference>
<dbReference type="EMBL" id="QJKJ01006984">
    <property type="protein sequence ID" value="RDX84659.1"/>
    <property type="molecule type" value="Genomic_DNA"/>
</dbReference>
<dbReference type="SUPFAM" id="SSF53098">
    <property type="entry name" value="Ribonuclease H-like"/>
    <property type="match status" value="1"/>
</dbReference>
<dbReference type="InterPro" id="IPR001584">
    <property type="entry name" value="Integrase_cat-core"/>
</dbReference>
<dbReference type="AlphaFoldDB" id="A0A371G277"/>
<dbReference type="Proteomes" id="UP000257109">
    <property type="component" value="Unassembled WGS sequence"/>
</dbReference>
<evidence type="ECO:0000259" key="1">
    <source>
        <dbReference type="PROSITE" id="PS50994"/>
    </source>
</evidence>
<dbReference type="Gene3D" id="1.10.340.70">
    <property type="match status" value="1"/>
</dbReference>
<dbReference type="InterPro" id="IPR036397">
    <property type="entry name" value="RNaseH_sf"/>
</dbReference>
<reference evidence="2" key="1">
    <citation type="submission" date="2018-05" db="EMBL/GenBank/DDBJ databases">
        <title>Draft genome of Mucuna pruriens seed.</title>
        <authorList>
            <person name="Nnadi N.E."/>
            <person name="Vos R."/>
            <person name="Hasami M.H."/>
            <person name="Devisetty U.K."/>
            <person name="Aguiy J.C."/>
        </authorList>
    </citation>
    <scope>NUCLEOTIDE SEQUENCE [LARGE SCALE GENOMIC DNA]</scope>
    <source>
        <strain evidence="2">JCA_2017</strain>
    </source>
</reference>
<dbReference type="GO" id="GO:0003676">
    <property type="term" value="F:nucleic acid binding"/>
    <property type="evidence" value="ECO:0007669"/>
    <property type="project" value="InterPro"/>
</dbReference>
<feature type="non-terminal residue" evidence="2">
    <location>
        <position position="1"/>
    </location>
</feature>
<dbReference type="InterPro" id="IPR050951">
    <property type="entry name" value="Retrovirus_Pol_polyprotein"/>
</dbReference>
<keyword evidence="3" id="KW-1185">Reference proteome</keyword>
<dbReference type="PANTHER" id="PTHR37984:SF5">
    <property type="entry name" value="PROTEIN NYNRIN-LIKE"/>
    <property type="match status" value="1"/>
</dbReference>
<dbReference type="PROSITE" id="PS50994">
    <property type="entry name" value="INTEGRASE"/>
    <property type="match status" value="1"/>
</dbReference>
<gene>
    <name evidence="2" type="primary">pol</name>
    <name evidence="2" type="ORF">CR513_34259</name>
</gene>
<dbReference type="InterPro" id="IPR012337">
    <property type="entry name" value="RNaseH-like_sf"/>
</dbReference>
<evidence type="ECO:0000313" key="2">
    <source>
        <dbReference type="EMBL" id="RDX84659.1"/>
    </source>
</evidence>
<dbReference type="Pfam" id="PF17921">
    <property type="entry name" value="Integrase_H2C2"/>
    <property type="match status" value="1"/>
</dbReference>
<protein>
    <submittedName>
        <fullName evidence="2">Pol polyprotein</fullName>
    </submittedName>
</protein>
<feature type="domain" description="Integrase catalytic" evidence="1">
    <location>
        <begin position="104"/>
        <end position="217"/>
    </location>
</feature>
<dbReference type="Gene3D" id="3.30.420.10">
    <property type="entry name" value="Ribonuclease H-like superfamily/Ribonuclease H"/>
    <property type="match status" value="1"/>
</dbReference>